<proteinExistence type="predicted"/>
<evidence type="ECO:0000313" key="1">
    <source>
        <dbReference type="EMBL" id="CEK65488.1"/>
    </source>
</evidence>
<protein>
    <submittedName>
        <fullName evidence="1">Uncharacterized protein</fullName>
    </submittedName>
</protein>
<name>A0A0B6ZAI6_9EUPU</name>
<dbReference type="AlphaFoldDB" id="A0A0B6ZAI6"/>
<accession>A0A0B6ZAI6</accession>
<dbReference type="EMBL" id="HACG01018623">
    <property type="protein sequence ID" value="CEK65488.1"/>
    <property type="molecule type" value="Transcribed_RNA"/>
</dbReference>
<gene>
    <name evidence="1" type="primary">ORF55195</name>
</gene>
<organism evidence="1">
    <name type="scientific">Arion vulgaris</name>
    <dbReference type="NCBI Taxonomy" id="1028688"/>
    <lineage>
        <taxon>Eukaryota</taxon>
        <taxon>Metazoa</taxon>
        <taxon>Spiralia</taxon>
        <taxon>Lophotrochozoa</taxon>
        <taxon>Mollusca</taxon>
        <taxon>Gastropoda</taxon>
        <taxon>Heterobranchia</taxon>
        <taxon>Euthyneura</taxon>
        <taxon>Panpulmonata</taxon>
        <taxon>Eupulmonata</taxon>
        <taxon>Stylommatophora</taxon>
        <taxon>Helicina</taxon>
        <taxon>Arionoidea</taxon>
        <taxon>Arionidae</taxon>
        <taxon>Arion</taxon>
    </lineage>
</organism>
<sequence length="88" mass="10052">MGTNKNRLNTNMFKSLHHNITSDDADDSHIVSIKYSGGGWPHKDESCQYYSSWYCSRRLLGAEMQPTTGHTRMYITLIHNTCVLAEKS</sequence>
<reference evidence="1" key="1">
    <citation type="submission" date="2014-12" db="EMBL/GenBank/DDBJ databases">
        <title>Insight into the proteome of Arion vulgaris.</title>
        <authorList>
            <person name="Aradska J."/>
            <person name="Bulat T."/>
            <person name="Smidak R."/>
            <person name="Sarate P."/>
            <person name="Gangsoo J."/>
            <person name="Sialana F."/>
            <person name="Bilban M."/>
            <person name="Lubec G."/>
        </authorList>
    </citation>
    <scope>NUCLEOTIDE SEQUENCE</scope>
    <source>
        <tissue evidence="1">Skin</tissue>
    </source>
</reference>